<dbReference type="InterPro" id="IPR036390">
    <property type="entry name" value="WH_DNA-bd_sf"/>
</dbReference>
<dbReference type="Gene3D" id="1.10.10.10">
    <property type="entry name" value="Winged helix-like DNA-binding domain superfamily/Winged helix DNA-binding domain"/>
    <property type="match status" value="1"/>
</dbReference>
<organism evidence="4 5">
    <name type="scientific">Clostridium aminobutyricum</name>
    <dbReference type="NCBI Taxonomy" id="33953"/>
    <lineage>
        <taxon>Bacteria</taxon>
        <taxon>Bacillati</taxon>
        <taxon>Bacillota</taxon>
        <taxon>Clostridia</taxon>
        <taxon>Eubacteriales</taxon>
        <taxon>Clostridiaceae</taxon>
        <taxon>Clostridium</taxon>
    </lineage>
</organism>
<protein>
    <submittedName>
        <fullName evidence="4">ROK family protein</fullName>
    </submittedName>
</protein>
<evidence type="ECO:0000256" key="2">
    <source>
        <dbReference type="ARBA" id="ARBA00006479"/>
    </source>
</evidence>
<keyword evidence="3" id="KW-0119">Carbohydrate metabolism</keyword>
<proteinExistence type="inferred from homology"/>
<dbReference type="Pfam" id="PF00480">
    <property type="entry name" value="ROK"/>
    <property type="match status" value="1"/>
</dbReference>
<dbReference type="InterPro" id="IPR043129">
    <property type="entry name" value="ATPase_NBD"/>
</dbReference>
<reference evidence="4" key="1">
    <citation type="submission" date="2021-02" db="EMBL/GenBank/DDBJ databases">
        <title>Abyssanaerobacter marinus gen.nov., sp., nov, anaerobic bacterium isolated from the Onnuri vent field of Indian Ocean and suggestion of Mogibacteriaceae fam. nov., and proposal of reclassification of ambiguous this family's genus member.</title>
        <authorList>
            <person name="Kim Y.J."/>
            <person name="Yang J.-A."/>
        </authorList>
    </citation>
    <scope>NUCLEOTIDE SEQUENCE</scope>
    <source>
        <strain evidence="4">DSM 2634</strain>
    </source>
</reference>
<dbReference type="Proteomes" id="UP000664545">
    <property type="component" value="Unassembled WGS sequence"/>
</dbReference>
<dbReference type="SUPFAM" id="SSF46785">
    <property type="entry name" value="Winged helix' DNA-binding domain"/>
    <property type="match status" value="1"/>
</dbReference>
<dbReference type="InterPro" id="IPR036388">
    <property type="entry name" value="WH-like_DNA-bd_sf"/>
</dbReference>
<comment type="function">
    <text evidence="1">Transcriptional repressor of xylose-utilizing enzymes.</text>
</comment>
<comment type="caution">
    <text evidence="4">The sequence shown here is derived from an EMBL/GenBank/DDBJ whole genome shotgun (WGS) entry which is preliminary data.</text>
</comment>
<name>A0A939D766_CLOAM</name>
<dbReference type="EMBL" id="JAFJZZ010000001">
    <property type="protein sequence ID" value="MBN7772487.1"/>
    <property type="molecule type" value="Genomic_DNA"/>
</dbReference>
<evidence type="ECO:0000256" key="3">
    <source>
        <dbReference type="ARBA" id="ARBA00022629"/>
    </source>
</evidence>
<keyword evidence="5" id="KW-1185">Reference proteome</keyword>
<gene>
    <name evidence="4" type="ORF">JYB65_03855</name>
</gene>
<dbReference type="PANTHER" id="PTHR18964:SF149">
    <property type="entry name" value="BIFUNCTIONAL UDP-N-ACETYLGLUCOSAMINE 2-EPIMERASE_N-ACETYLMANNOSAMINE KINASE"/>
    <property type="match status" value="1"/>
</dbReference>
<evidence type="ECO:0000313" key="5">
    <source>
        <dbReference type="Proteomes" id="UP000664545"/>
    </source>
</evidence>
<accession>A0A939D766</accession>
<keyword evidence="3" id="KW-0859">Xylose metabolism</keyword>
<dbReference type="AlphaFoldDB" id="A0A939D766"/>
<comment type="similarity">
    <text evidence="2">Belongs to the ROK (NagC/XylR) family.</text>
</comment>
<dbReference type="PANTHER" id="PTHR18964">
    <property type="entry name" value="ROK (REPRESSOR, ORF, KINASE) FAMILY"/>
    <property type="match status" value="1"/>
</dbReference>
<sequence>MNIYNELNSLNYDTKKVFNLIHKQGPKTKNELSMLTDIKLTTLNRIIEPLEENRYIMQSTIGESTGGRRPIVYDIHAGKGYLVGVDISRTYTEIIITNLKIEILYQYRFNMNKSHSPSKTVATILEIIDTGLKSLSADKQKLMAIGIGTVGPLDIEKGVLINPAHFGAAGWQDVPMKELMQRSFECPVFVDNGANAAVLAEMLFGVGKGYKNLVYFHCGIGIRTGTISSETIIRTANNAEDAFGHMVIDVDGEQCACGNYGCIECYSSIHAITQKYISEVKKGRRSTIVKDLKDIHYMDICHAVSDGDSLAIEILTRSAMILGTGLANFINILNPGLVILSGPLINKSQLFYNVCTETAEKRCYGNNGSKVIFMRGGHFNDHAIAVGSAVMGLEHCLTSKVVK</sequence>
<evidence type="ECO:0000313" key="4">
    <source>
        <dbReference type="EMBL" id="MBN7772487.1"/>
    </source>
</evidence>
<dbReference type="Gene3D" id="3.30.420.40">
    <property type="match status" value="2"/>
</dbReference>
<evidence type="ECO:0000256" key="1">
    <source>
        <dbReference type="ARBA" id="ARBA00002486"/>
    </source>
</evidence>
<dbReference type="RefSeq" id="WP_206581288.1">
    <property type="nucleotide sequence ID" value="NZ_JAFJZZ010000001.1"/>
</dbReference>
<dbReference type="InterPro" id="IPR000600">
    <property type="entry name" value="ROK"/>
</dbReference>
<dbReference type="GO" id="GO:0042732">
    <property type="term" value="P:D-xylose metabolic process"/>
    <property type="evidence" value="ECO:0007669"/>
    <property type="project" value="UniProtKB-KW"/>
</dbReference>
<dbReference type="SUPFAM" id="SSF53067">
    <property type="entry name" value="Actin-like ATPase domain"/>
    <property type="match status" value="1"/>
</dbReference>